<organism evidence="1 2">
    <name type="scientific">Desulfamplus magnetovallimortis</name>
    <dbReference type="NCBI Taxonomy" id="1246637"/>
    <lineage>
        <taxon>Bacteria</taxon>
        <taxon>Pseudomonadati</taxon>
        <taxon>Thermodesulfobacteriota</taxon>
        <taxon>Desulfobacteria</taxon>
        <taxon>Desulfobacterales</taxon>
        <taxon>Desulfobacteraceae</taxon>
        <taxon>Desulfamplus</taxon>
    </lineage>
</organism>
<accession>A0A1W1H6S4</accession>
<dbReference type="InterPro" id="IPR014942">
    <property type="entry name" value="AbiEii"/>
</dbReference>
<dbReference type="OrthoDB" id="361603at2"/>
<dbReference type="STRING" id="1246637.MTBBW1_1270040"/>
<dbReference type="AlphaFoldDB" id="A0A1W1H6S4"/>
<protein>
    <recommendedName>
        <fullName evidence="3">Nucleotidyl transferase AbiEii/AbiGii toxin family protein</fullName>
    </recommendedName>
</protein>
<gene>
    <name evidence="1" type="ORF">MTBBW1_1270040</name>
</gene>
<dbReference type="RefSeq" id="WP_080804541.1">
    <property type="nucleotide sequence ID" value="NZ_LT828547.1"/>
</dbReference>
<evidence type="ECO:0000313" key="2">
    <source>
        <dbReference type="Proteomes" id="UP000191931"/>
    </source>
</evidence>
<evidence type="ECO:0008006" key="3">
    <source>
        <dbReference type="Google" id="ProtNLM"/>
    </source>
</evidence>
<dbReference type="Pfam" id="PF08843">
    <property type="entry name" value="AbiEii"/>
    <property type="match status" value="1"/>
</dbReference>
<proteinExistence type="predicted"/>
<reference evidence="1 2" key="1">
    <citation type="submission" date="2017-03" db="EMBL/GenBank/DDBJ databases">
        <authorList>
            <person name="Afonso C.L."/>
            <person name="Miller P.J."/>
            <person name="Scott M.A."/>
            <person name="Spackman E."/>
            <person name="Goraichik I."/>
            <person name="Dimitrov K.M."/>
            <person name="Suarez D.L."/>
            <person name="Swayne D.E."/>
        </authorList>
    </citation>
    <scope>NUCLEOTIDE SEQUENCE [LARGE SCALE GENOMIC DNA]</scope>
    <source>
        <strain evidence="1">PRJEB14757</strain>
    </source>
</reference>
<dbReference type="Gene3D" id="3.10.450.620">
    <property type="entry name" value="JHP933, nucleotidyltransferase-like core domain"/>
    <property type="match status" value="1"/>
</dbReference>
<dbReference type="EMBL" id="FWEV01000032">
    <property type="protein sequence ID" value="SLM28190.1"/>
    <property type="molecule type" value="Genomic_DNA"/>
</dbReference>
<evidence type="ECO:0000313" key="1">
    <source>
        <dbReference type="EMBL" id="SLM28190.1"/>
    </source>
</evidence>
<dbReference type="Proteomes" id="UP000191931">
    <property type="component" value="Unassembled WGS sequence"/>
</dbReference>
<name>A0A1W1H6S4_9BACT</name>
<keyword evidence="2" id="KW-1185">Reference proteome</keyword>
<sequence length="221" mass="26309">MHQKDYAGHYDILYKFQDELLEIISSLDNMFYLTGGTALSRFHNYNHRYSDDLDFFTNKNNMFRSELKDFLLKSNHLEFEITVESKDFVRILFSQNSLVLQLDFVHEYIEKIEKFNLIDNHKIDTLNEIMSNKFGAILNRDEPKDIADILEAHSRGYKDWRKAFEMANVKQSLSIEELLVRFETFPVKLLEKIKYVHSATREFHILNCRNILKSIVKNITL</sequence>